<keyword evidence="2 6" id="KW-0812">Transmembrane</keyword>
<dbReference type="GO" id="GO:0012505">
    <property type="term" value="C:endomembrane system"/>
    <property type="evidence" value="ECO:0007669"/>
    <property type="project" value="UniProtKB-SubCell"/>
</dbReference>
<dbReference type="EMBL" id="BPWL01000003">
    <property type="protein sequence ID" value="GJJ08380.1"/>
    <property type="molecule type" value="Genomic_DNA"/>
</dbReference>
<proteinExistence type="predicted"/>
<protein>
    <recommendedName>
        <fullName evidence="7">DUF202 domain-containing protein</fullName>
    </recommendedName>
</protein>
<name>A0AAV5A905_9AGAM</name>
<organism evidence="8 9">
    <name type="scientific">Clathrus columnatus</name>
    <dbReference type="NCBI Taxonomy" id="1419009"/>
    <lineage>
        <taxon>Eukaryota</taxon>
        <taxon>Fungi</taxon>
        <taxon>Dikarya</taxon>
        <taxon>Basidiomycota</taxon>
        <taxon>Agaricomycotina</taxon>
        <taxon>Agaricomycetes</taxon>
        <taxon>Phallomycetidae</taxon>
        <taxon>Phallales</taxon>
        <taxon>Clathraceae</taxon>
        <taxon>Clathrus</taxon>
    </lineage>
</organism>
<accession>A0AAV5A905</accession>
<dbReference type="InterPro" id="IPR003807">
    <property type="entry name" value="DUF202"/>
</dbReference>
<feature type="domain" description="DUF202" evidence="7">
    <location>
        <begin position="106"/>
        <end position="158"/>
    </location>
</feature>
<dbReference type="GO" id="GO:0000329">
    <property type="term" value="C:fungal-type vacuole membrane"/>
    <property type="evidence" value="ECO:0007669"/>
    <property type="project" value="TreeGrafter"/>
</dbReference>
<comment type="subcellular location">
    <subcellularLocation>
        <location evidence="1">Endomembrane system</location>
        <topology evidence="1">Multi-pass membrane protein</topology>
    </subcellularLocation>
</comment>
<dbReference type="Pfam" id="PF02656">
    <property type="entry name" value="DUF202"/>
    <property type="match status" value="1"/>
</dbReference>
<dbReference type="InterPro" id="IPR051572">
    <property type="entry name" value="VTC_Complex_Subunit"/>
</dbReference>
<evidence type="ECO:0000256" key="2">
    <source>
        <dbReference type="ARBA" id="ARBA00022692"/>
    </source>
</evidence>
<dbReference type="PANTHER" id="PTHR46140:SF2">
    <property type="entry name" value="VACUOLAR TRANSPORTER CHAPERONE 3 COMPLEX SUBUNIT 3-RELATED"/>
    <property type="match status" value="1"/>
</dbReference>
<feature type="region of interest" description="Disordered" evidence="5">
    <location>
        <begin position="48"/>
        <end position="77"/>
    </location>
</feature>
<feature type="transmembrane region" description="Helical" evidence="6">
    <location>
        <begin position="115"/>
        <end position="134"/>
    </location>
</feature>
<evidence type="ECO:0000256" key="1">
    <source>
        <dbReference type="ARBA" id="ARBA00004127"/>
    </source>
</evidence>
<keyword evidence="4 6" id="KW-0472">Membrane</keyword>
<keyword evidence="3 6" id="KW-1133">Transmembrane helix</keyword>
<evidence type="ECO:0000256" key="6">
    <source>
        <dbReference type="SAM" id="Phobius"/>
    </source>
</evidence>
<evidence type="ECO:0000256" key="5">
    <source>
        <dbReference type="SAM" id="MobiDB-lite"/>
    </source>
</evidence>
<evidence type="ECO:0000256" key="4">
    <source>
        <dbReference type="ARBA" id="ARBA00023136"/>
    </source>
</evidence>
<evidence type="ECO:0000259" key="7">
    <source>
        <dbReference type="Pfam" id="PF02656"/>
    </source>
</evidence>
<comment type="caution">
    <text evidence="8">The sequence shown here is derived from an EMBL/GenBank/DDBJ whole genome shotgun (WGS) entry which is preliminary data.</text>
</comment>
<evidence type="ECO:0000313" key="8">
    <source>
        <dbReference type="EMBL" id="GJJ08380.1"/>
    </source>
</evidence>
<reference evidence="8" key="1">
    <citation type="submission" date="2021-10" db="EMBL/GenBank/DDBJ databases">
        <title>De novo Genome Assembly of Clathrus columnatus (Basidiomycota, Fungi) Using Illumina and Nanopore Sequence Data.</title>
        <authorList>
            <person name="Ogiso-Tanaka E."/>
            <person name="Itagaki H."/>
            <person name="Hosoya T."/>
            <person name="Hosaka K."/>
        </authorList>
    </citation>
    <scope>NUCLEOTIDE SEQUENCE</scope>
    <source>
        <strain evidence="8">MO-923</strain>
    </source>
</reference>
<gene>
    <name evidence="8" type="ORF">Clacol_002594</name>
</gene>
<evidence type="ECO:0000256" key="3">
    <source>
        <dbReference type="ARBA" id="ARBA00022989"/>
    </source>
</evidence>
<dbReference type="GO" id="GO:0033254">
    <property type="term" value="C:vacuolar transporter chaperone complex"/>
    <property type="evidence" value="ECO:0007669"/>
    <property type="project" value="TreeGrafter"/>
</dbReference>
<sequence>MSANNDIEENEITDSAVVSHNPWNSVKRWLSPGSLSLRDLLFPTGNLPKNPEGVRQRAMRADRIPETEEDEDGQRPTVRDYHSINAIPPQVRVPKKIPTPIQVESKVWFANERTWVAYLNVAMLLGTLALALFNASRDQIALNFAYTYAVISVGIVVISEKINSGLAAVIL</sequence>
<feature type="transmembrane region" description="Helical" evidence="6">
    <location>
        <begin position="140"/>
        <end position="158"/>
    </location>
</feature>
<keyword evidence="9" id="KW-1185">Reference proteome</keyword>
<dbReference type="AlphaFoldDB" id="A0AAV5A905"/>
<dbReference type="PANTHER" id="PTHR46140">
    <property type="entry name" value="VACUOLAR TRANSPORTER CHAPERONE 1-RELATED"/>
    <property type="match status" value="1"/>
</dbReference>
<feature type="compositionally biased region" description="Basic and acidic residues" evidence="5">
    <location>
        <begin position="52"/>
        <end position="66"/>
    </location>
</feature>
<dbReference type="Proteomes" id="UP001050691">
    <property type="component" value="Unassembled WGS sequence"/>
</dbReference>
<evidence type="ECO:0000313" key="9">
    <source>
        <dbReference type="Proteomes" id="UP001050691"/>
    </source>
</evidence>